<evidence type="ECO:0000313" key="3">
    <source>
        <dbReference type="Proteomes" id="UP001603418"/>
    </source>
</evidence>
<organism evidence="2 3">
    <name type="scientific">Streptomyces eurythermus</name>
    <dbReference type="NCBI Taxonomy" id="42237"/>
    <lineage>
        <taxon>Bacteria</taxon>
        <taxon>Bacillati</taxon>
        <taxon>Actinomycetota</taxon>
        <taxon>Actinomycetes</taxon>
        <taxon>Kitasatosporales</taxon>
        <taxon>Streptomycetaceae</taxon>
        <taxon>Streptomyces</taxon>
    </lineage>
</organism>
<name>A0ABW6Z9R8_9ACTN</name>
<dbReference type="InterPro" id="IPR043917">
    <property type="entry name" value="DUF5753"/>
</dbReference>
<dbReference type="CDD" id="cd00093">
    <property type="entry name" value="HTH_XRE"/>
    <property type="match status" value="1"/>
</dbReference>
<dbReference type="InterPro" id="IPR001387">
    <property type="entry name" value="Cro/C1-type_HTH"/>
</dbReference>
<evidence type="ECO:0000313" key="2">
    <source>
        <dbReference type="EMBL" id="MFF9887885.1"/>
    </source>
</evidence>
<accession>A0ABW6Z9R8</accession>
<dbReference type="InterPro" id="IPR010982">
    <property type="entry name" value="Lambda_DNA-bd_dom_sf"/>
</dbReference>
<protein>
    <submittedName>
        <fullName evidence="2">Helix-turn-helix domain-containing protein</fullName>
    </submittedName>
</protein>
<dbReference type="SMART" id="SM00530">
    <property type="entry name" value="HTH_XRE"/>
    <property type="match status" value="1"/>
</dbReference>
<dbReference type="RefSeq" id="WP_051816346.1">
    <property type="nucleotide sequence ID" value="NZ_JBFACJ010000056.1"/>
</dbReference>
<comment type="caution">
    <text evidence="2">The sequence shown here is derived from an EMBL/GenBank/DDBJ whole genome shotgun (WGS) entry which is preliminary data.</text>
</comment>
<dbReference type="Pfam" id="PF19054">
    <property type="entry name" value="DUF5753"/>
    <property type="match status" value="1"/>
</dbReference>
<dbReference type="Pfam" id="PF13560">
    <property type="entry name" value="HTH_31"/>
    <property type="match status" value="1"/>
</dbReference>
<keyword evidence="3" id="KW-1185">Reference proteome</keyword>
<feature type="domain" description="HTH cro/C1-type" evidence="1">
    <location>
        <begin position="31"/>
        <end position="85"/>
    </location>
</feature>
<dbReference type="PROSITE" id="PS50943">
    <property type="entry name" value="HTH_CROC1"/>
    <property type="match status" value="1"/>
</dbReference>
<evidence type="ECO:0000259" key="1">
    <source>
        <dbReference type="PROSITE" id="PS50943"/>
    </source>
</evidence>
<dbReference type="Proteomes" id="UP001603418">
    <property type="component" value="Unassembled WGS sequence"/>
</dbReference>
<reference evidence="2 3" key="1">
    <citation type="submission" date="2024-10" db="EMBL/GenBank/DDBJ databases">
        <title>The Natural Products Discovery Center: Release of the First 8490 Sequenced Strains for Exploring Actinobacteria Biosynthetic Diversity.</title>
        <authorList>
            <person name="Kalkreuter E."/>
            <person name="Kautsar S.A."/>
            <person name="Yang D."/>
            <person name="Bader C.D."/>
            <person name="Teijaro C.N."/>
            <person name="Fluegel L."/>
            <person name="Davis C.M."/>
            <person name="Simpson J.R."/>
            <person name="Lauterbach L."/>
            <person name="Steele A.D."/>
            <person name="Gui C."/>
            <person name="Meng S."/>
            <person name="Li G."/>
            <person name="Viehrig K."/>
            <person name="Ye F."/>
            <person name="Su P."/>
            <person name="Kiefer A.F."/>
            <person name="Nichols A."/>
            <person name="Cepeda A.J."/>
            <person name="Yan W."/>
            <person name="Fan B."/>
            <person name="Jiang Y."/>
            <person name="Adhikari A."/>
            <person name="Zheng C.-J."/>
            <person name="Schuster L."/>
            <person name="Cowan T.M."/>
            <person name="Smanski M.J."/>
            <person name="Chevrette M.G."/>
            <person name="De Carvalho L.P.S."/>
            <person name="Shen B."/>
        </authorList>
    </citation>
    <scope>NUCLEOTIDE SEQUENCE [LARGE SCALE GENOMIC DNA]</scope>
    <source>
        <strain evidence="2 3">NPDC013366</strain>
    </source>
</reference>
<proteinExistence type="predicted"/>
<dbReference type="EMBL" id="JBICBM010000042">
    <property type="protein sequence ID" value="MFF9887885.1"/>
    <property type="molecule type" value="Genomic_DNA"/>
</dbReference>
<dbReference type="SUPFAM" id="SSF47413">
    <property type="entry name" value="lambda repressor-like DNA-binding domains"/>
    <property type="match status" value="1"/>
</dbReference>
<gene>
    <name evidence="2" type="ORF">ACF1HC_40980</name>
</gene>
<dbReference type="Gene3D" id="1.10.260.40">
    <property type="entry name" value="lambda repressor-like DNA-binding domains"/>
    <property type="match status" value="1"/>
</dbReference>
<sequence length="303" mass="35124">MAAIHNPRPDLVVPMQNSGETLSGRMLGDELRRLRERRGYTLADAARVIRASTSKVSRLERGQNPVKYRDLNDLAEFYGVSREERAHLDHLHQQVGNEDLIQRFNDVTPAFFKRLIRLERAAHRITVYEPRVVPGLLQTEGYARALVRLTEIDRSDRDIELIVRLRMERQLMLDGEFPRLAALIYERALYQPYGPSDMMAEQMYHLRDAAKADKVNVRILPKQFIALPTPIFHLMFPDGEHQELAYVEHANSANYITQRAELDRTRKQLTNICNNVYDREDSVSALERAIDYWEQSAAEEQPG</sequence>